<name>A0A9P6YJ86_RHIOR</name>
<evidence type="ECO:0000313" key="3">
    <source>
        <dbReference type="Proteomes" id="UP000717996"/>
    </source>
</evidence>
<organism evidence="2 3">
    <name type="scientific">Rhizopus oryzae</name>
    <name type="common">Mucormycosis agent</name>
    <name type="synonym">Rhizopus arrhizus var. delemar</name>
    <dbReference type="NCBI Taxonomy" id="64495"/>
    <lineage>
        <taxon>Eukaryota</taxon>
        <taxon>Fungi</taxon>
        <taxon>Fungi incertae sedis</taxon>
        <taxon>Mucoromycota</taxon>
        <taxon>Mucoromycotina</taxon>
        <taxon>Mucoromycetes</taxon>
        <taxon>Mucorales</taxon>
        <taxon>Mucorineae</taxon>
        <taxon>Rhizopodaceae</taxon>
        <taxon>Rhizopus</taxon>
    </lineage>
</organism>
<reference evidence="2" key="1">
    <citation type="journal article" date="2020" name="Microb. Genom.">
        <title>Genetic diversity of clinical and environmental Mucorales isolates obtained from an investigation of mucormycosis cases among solid organ transplant recipients.</title>
        <authorList>
            <person name="Nguyen M.H."/>
            <person name="Kaul D."/>
            <person name="Muto C."/>
            <person name="Cheng S.J."/>
            <person name="Richter R.A."/>
            <person name="Bruno V.M."/>
            <person name="Liu G."/>
            <person name="Beyhan S."/>
            <person name="Sundermann A.J."/>
            <person name="Mounaud S."/>
            <person name="Pasculle A.W."/>
            <person name="Nierman W.C."/>
            <person name="Driscoll E."/>
            <person name="Cumbie R."/>
            <person name="Clancy C.J."/>
            <person name="Dupont C.L."/>
        </authorList>
    </citation>
    <scope>NUCLEOTIDE SEQUENCE</scope>
    <source>
        <strain evidence="2">GL16</strain>
    </source>
</reference>
<dbReference type="OrthoDB" id="2204079at2759"/>
<accession>A0A9P6YJ86</accession>
<evidence type="ECO:0000313" key="2">
    <source>
        <dbReference type="EMBL" id="KAG1549348.1"/>
    </source>
</evidence>
<gene>
    <name evidence="2" type="ORF">G6F51_003103</name>
</gene>
<dbReference type="Proteomes" id="UP000717996">
    <property type="component" value="Unassembled WGS sequence"/>
</dbReference>
<comment type="caution">
    <text evidence="2">The sequence shown here is derived from an EMBL/GenBank/DDBJ whole genome shotgun (WGS) entry which is preliminary data.</text>
</comment>
<dbReference type="Pfam" id="PF13966">
    <property type="entry name" value="zf-RVT"/>
    <property type="match status" value="1"/>
</dbReference>
<dbReference type="AlphaFoldDB" id="A0A9P6YJ86"/>
<feature type="domain" description="Reverse transcriptase zinc-binding" evidence="1">
    <location>
        <begin position="164"/>
        <end position="233"/>
    </location>
</feature>
<sequence>MFKAMDVLSSDYQSVVPNTGTCLQLSFSSVLSRPPVDPIQRSLPQLQLSIFYVLEPFTNLLCACINSEMTVHPYLTRRFLRLVRQTKTILSSFLVRPFIPVHTASLGPHSFTSDQSNVVDATPFIKDFNLTSSGSAGILSSKVHPNCCIAGINPPTQKYPLPHKKWTLFWKLPLISACRKVWYRLLYRKLPHRSLLNHLIPVNFPTVTCSICNSGTDTFEHFIYQCPKKWQVWQRT</sequence>
<dbReference type="EMBL" id="JAANIT010000293">
    <property type="protein sequence ID" value="KAG1549348.1"/>
    <property type="molecule type" value="Genomic_DNA"/>
</dbReference>
<evidence type="ECO:0000259" key="1">
    <source>
        <dbReference type="Pfam" id="PF13966"/>
    </source>
</evidence>
<dbReference type="InterPro" id="IPR026960">
    <property type="entry name" value="RVT-Znf"/>
</dbReference>
<protein>
    <recommendedName>
        <fullName evidence="1">Reverse transcriptase zinc-binding domain-containing protein</fullName>
    </recommendedName>
</protein>
<proteinExistence type="predicted"/>